<gene>
    <name evidence="2" type="ORF">PPRIM_AZ9-3.1.T0230002</name>
</gene>
<protein>
    <submittedName>
        <fullName evidence="2">Uncharacterized protein</fullName>
    </submittedName>
</protein>
<name>A0A8S1KVQ2_PARPR</name>
<proteinExistence type="predicted"/>
<evidence type="ECO:0000256" key="1">
    <source>
        <dbReference type="SAM" id="MobiDB-lite"/>
    </source>
</evidence>
<feature type="region of interest" description="Disordered" evidence="1">
    <location>
        <begin position="44"/>
        <end position="76"/>
    </location>
</feature>
<dbReference type="AlphaFoldDB" id="A0A8S1KVQ2"/>
<dbReference type="Proteomes" id="UP000688137">
    <property type="component" value="Unassembled WGS sequence"/>
</dbReference>
<accession>A0A8S1KVQ2</accession>
<reference evidence="2" key="1">
    <citation type="submission" date="2021-01" db="EMBL/GenBank/DDBJ databases">
        <authorList>
            <consortium name="Genoscope - CEA"/>
            <person name="William W."/>
        </authorList>
    </citation>
    <scope>NUCLEOTIDE SEQUENCE</scope>
</reference>
<evidence type="ECO:0000313" key="3">
    <source>
        <dbReference type="Proteomes" id="UP000688137"/>
    </source>
</evidence>
<sequence>MLKNILHLGPQLKSFARINQDEFMKLKQRKIELELKLKQKELETKQNQKQDQNIDQENTIFKQSQPQDSKKWKGVLKKSQMKEAERVKKEKKKKALLSKFEQLTISLRVDNVQIKNKILKGKQKDNIFMKKCNGIRKQKNQIRDENLVEQTSLFNLLQKLKLRQSDEILNGFKIDQKKQEEQHLKTKERCMILVNEINQQKKYVIILEIIKQENYMKFNKLFKEMLYFIIKIKGQLNQFYRTIELTIQNLIEKDSQQVQDFDRFENKFAHPIGYEISREVPLCPPCQDKDVIKLRKGLLFLKEEKVRAPDEAEYLDRRQNYQFNVQWHIKIRMNLILIINSKQDYEVFQ</sequence>
<comment type="caution">
    <text evidence="2">The sequence shown here is derived from an EMBL/GenBank/DDBJ whole genome shotgun (WGS) entry which is preliminary data.</text>
</comment>
<organism evidence="2 3">
    <name type="scientific">Paramecium primaurelia</name>
    <dbReference type="NCBI Taxonomy" id="5886"/>
    <lineage>
        <taxon>Eukaryota</taxon>
        <taxon>Sar</taxon>
        <taxon>Alveolata</taxon>
        <taxon>Ciliophora</taxon>
        <taxon>Intramacronucleata</taxon>
        <taxon>Oligohymenophorea</taxon>
        <taxon>Peniculida</taxon>
        <taxon>Parameciidae</taxon>
        <taxon>Paramecium</taxon>
    </lineage>
</organism>
<keyword evidence="3" id="KW-1185">Reference proteome</keyword>
<feature type="compositionally biased region" description="Polar residues" evidence="1">
    <location>
        <begin position="57"/>
        <end position="67"/>
    </location>
</feature>
<dbReference type="EMBL" id="CAJJDM010000021">
    <property type="protein sequence ID" value="CAD8055094.1"/>
    <property type="molecule type" value="Genomic_DNA"/>
</dbReference>
<evidence type="ECO:0000313" key="2">
    <source>
        <dbReference type="EMBL" id="CAD8055094.1"/>
    </source>
</evidence>